<name>T0QSW5_SAPDV</name>
<dbReference type="EMBL" id="JH767134">
    <property type="protein sequence ID" value="EQC41269.1"/>
    <property type="molecule type" value="Genomic_DNA"/>
</dbReference>
<protein>
    <submittedName>
        <fullName evidence="9">Uncharacterized protein</fullName>
    </submittedName>
</protein>
<keyword evidence="6" id="KW-0255">Endonuclease</keyword>
<comment type="cofactor">
    <cofactor evidence="1">
        <name>Zn(2+)</name>
        <dbReference type="ChEBI" id="CHEBI:29105"/>
    </cofactor>
</comment>
<dbReference type="Gene3D" id="3.60.15.10">
    <property type="entry name" value="Ribonuclease Z/Hydroxyacylglutathione hydrolase-like"/>
    <property type="match status" value="1"/>
</dbReference>
<evidence type="ECO:0000256" key="1">
    <source>
        <dbReference type="ARBA" id="ARBA00001947"/>
    </source>
</evidence>
<accession>T0QSW5</accession>
<reference evidence="9 10" key="1">
    <citation type="submission" date="2012-04" db="EMBL/GenBank/DDBJ databases">
        <title>The Genome Sequence of Saprolegnia declina VS20.</title>
        <authorList>
            <consortium name="The Broad Institute Genome Sequencing Platform"/>
            <person name="Russ C."/>
            <person name="Nusbaum C."/>
            <person name="Tyler B."/>
            <person name="van West P."/>
            <person name="Dieguez-Uribeondo J."/>
            <person name="de Bruijn I."/>
            <person name="Tripathy S."/>
            <person name="Jiang R."/>
            <person name="Young S.K."/>
            <person name="Zeng Q."/>
            <person name="Gargeya S."/>
            <person name="Fitzgerald M."/>
            <person name="Haas B."/>
            <person name="Abouelleil A."/>
            <person name="Alvarado L."/>
            <person name="Arachchi H.M."/>
            <person name="Berlin A."/>
            <person name="Chapman S.B."/>
            <person name="Goldberg J."/>
            <person name="Griggs A."/>
            <person name="Gujja S."/>
            <person name="Hansen M."/>
            <person name="Howarth C."/>
            <person name="Imamovic A."/>
            <person name="Larimer J."/>
            <person name="McCowen C."/>
            <person name="Montmayeur A."/>
            <person name="Murphy C."/>
            <person name="Neiman D."/>
            <person name="Pearson M."/>
            <person name="Priest M."/>
            <person name="Roberts A."/>
            <person name="Saif S."/>
            <person name="Shea T."/>
            <person name="Sisk P."/>
            <person name="Sykes S."/>
            <person name="Wortman J."/>
            <person name="Nusbaum C."/>
            <person name="Birren B."/>
        </authorList>
    </citation>
    <scope>NUCLEOTIDE SEQUENCE [LARGE SCALE GENOMIC DNA]</scope>
    <source>
        <strain evidence="9 10">VS20</strain>
    </source>
</reference>
<dbReference type="OrthoDB" id="527344at2759"/>
<keyword evidence="5" id="KW-0479">Metal-binding</keyword>
<dbReference type="SUPFAM" id="SSF56281">
    <property type="entry name" value="Metallo-hydrolase/oxidoreductase"/>
    <property type="match status" value="1"/>
</dbReference>
<dbReference type="GO" id="GO:0042781">
    <property type="term" value="F:3'-tRNA processing endoribonuclease activity"/>
    <property type="evidence" value="ECO:0007669"/>
    <property type="project" value="TreeGrafter"/>
</dbReference>
<dbReference type="eggNOG" id="KOG2121">
    <property type="taxonomic scope" value="Eukaryota"/>
</dbReference>
<dbReference type="PANTHER" id="PTHR46018">
    <property type="entry name" value="ZINC PHOSPHODIESTERASE ELAC PROTEIN 1"/>
    <property type="match status" value="1"/>
</dbReference>
<proteinExistence type="inferred from homology"/>
<evidence type="ECO:0000256" key="6">
    <source>
        <dbReference type="ARBA" id="ARBA00022759"/>
    </source>
</evidence>
<organism evidence="9 10">
    <name type="scientific">Saprolegnia diclina (strain VS20)</name>
    <dbReference type="NCBI Taxonomy" id="1156394"/>
    <lineage>
        <taxon>Eukaryota</taxon>
        <taxon>Sar</taxon>
        <taxon>Stramenopiles</taxon>
        <taxon>Oomycota</taxon>
        <taxon>Saprolegniomycetes</taxon>
        <taxon>Saprolegniales</taxon>
        <taxon>Saprolegniaceae</taxon>
        <taxon>Saprolegnia</taxon>
    </lineage>
</organism>
<keyword evidence="3" id="KW-0819">tRNA processing</keyword>
<keyword evidence="10" id="KW-1185">Reference proteome</keyword>
<dbReference type="OMA" id="GTQRQMM"/>
<evidence type="ECO:0000256" key="2">
    <source>
        <dbReference type="ARBA" id="ARBA00011738"/>
    </source>
</evidence>
<evidence type="ECO:0000256" key="4">
    <source>
        <dbReference type="ARBA" id="ARBA00022722"/>
    </source>
</evidence>
<keyword evidence="8" id="KW-0862">Zinc</keyword>
<dbReference type="InParanoid" id="T0QSW5"/>
<dbReference type="AlphaFoldDB" id="T0QSW5"/>
<dbReference type="RefSeq" id="XP_008604983.1">
    <property type="nucleotide sequence ID" value="XM_008606761.1"/>
</dbReference>
<evidence type="ECO:0000256" key="3">
    <source>
        <dbReference type="ARBA" id="ARBA00022694"/>
    </source>
</evidence>
<dbReference type="Pfam" id="PF23023">
    <property type="entry name" value="Anti-Pycsar_Apyc1"/>
    <property type="match status" value="1"/>
</dbReference>
<dbReference type="STRING" id="1156394.T0QSW5"/>
<dbReference type="GO" id="GO:0005634">
    <property type="term" value="C:nucleus"/>
    <property type="evidence" value="ECO:0007669"/>
    <property type="project" value="TreeGrafter"/>
</dbReference>
<evidence type="ECO:0000256" key="7">
    <source>
        <dbReference type="ARBA" id="ARBA00022801"/>
    </source>
</evidence>
<dbReference type="HAMAP" id="MF_01818">
    <property type="entry name" value="RNase_Z_BN"/>
    <property type="match status" value="1"/>
</dbReference>
<dbReference type="GO" id="GO:0046872">
    <property type="term" value="F:metal ion binding"/>
    <property type="evidence" value="ECO:0007669"/>
    <property type="project" value="UniProtKB-KW"/>
</dbReference>
<keyword evidence="4" id="KW-0540">Nuclease</keyword>
<dbReference type="CDD" id="cd07717">
    <property type="entry name" value="RNaseZ_ZiPD-like_MBL-fold"/>
    <property type="match status" value="1"/>
</dbReference>
<dbReference type="GeneID" id="19941971"/>
<sequence>MLARTWRRLRLTSVPKLFADSRSSATPETEPFTGFELVFLGTGAGAPSIERNASGLVLQLHGAAWLFDCGEGSQKQMFQSNVRATAIERIFLTHLHGDHIYGLPGLVCTLNSLCGPDIDRETKLPTPKVLSIYGPRGVFAFLNTALNVSRANMTNIRIAVHELVPLCDARTIKRERGPIHECLQHHLIHPDTSGDTPVWPILDDANYRVRAGFLQHTVPCFGYVVEEQTRPGHINAALAKARGLPPGPLYKQLKEGRAVPLPDGSLLEPTDVMTPPIRGRKAAILGDSSDSLAMTELARNADVLVHESTLPHSMLAQAVPRGHSTSSMAGAFARLSNATLLVLTHFSSRFSYSRASARSVQSLVDEARAASGRMAVVDASDFLRVRIPRHDPRAK</sequence>
<dbReference type="Proteomes" id="UP000030762">
    <property type="component" value="Unassembled WGS sequence"/>
</dbReference>
<keyword evidence="7" id="KW-0378">Hydrolase</keyword>
<evidence type="ECO:0000256" key="5">
    <source>
        <dbReference type="ARBA" id="ARBA00022723"/>
    </source>
</evidence>
<evidence type="ECO:0000256" key="8">
    <source>
        <dbReference type="ARBA" id="ARBA00022833"/>
    </source>
</evidence>
<evidence type="ECO:0000313" key="10">
    <source>
        <dbReference type="Proteomes" id="UP000030762"/>
    </source>
</evidence>
<evidence type="ECO:0000313" key="9">
    <source>
        <dbReference type="EMBL" id="EQC41269.1"/>
    </source>
</evidence>
<dbReference type="InterPro" id="IPR013471">
    <property type="entry name" value="RNase_Z/BN"/>
</dbReference>
<comment type="subunit">
    <text evidence="2">Homodimer.</text>
</comment>
<gene>
    <name evidence="9" type="ORF">SDRG_01244</name>
</gene>
<dbReference type="PANTHER" id="PTHR46018:SF2">
    <property type="entry name" value="ZINC PHOSPHODIESTERASE ELAC PROTEIN 1"/>
    <property type="match status" value="1"/>
</dbReference>
<dbReference type="VEuPathDB" id="FungiDB:SDRG_01244"/>
<dbReference type="InterPro" id="IPR036866">
    <property type="entry name" value="RibonucZ/Hydroxyglut_hydro"/>
</dbReference>